<name>A0ABR7VS59_VIRHA</name>
<keyword evidence="7" id="KW-0812">Transmembrane</keyword>
<keyword evidence="5 6" id="KW-0413">Isomerase</keyword>
<dbReference type="InterPro" id="IPR000297">
    <property type="entry name" value="PPIase_PpiC"/>
</dbReference>
<keyword evidence="7" id="KW-1133">Transmembrane helix</keyword>
<keyword evidence="10" id="KW-1185">Reference proteome</keyword>
<evidence type="ECO:0000256" key="3">
    <source>
        <dbReference type="ARBA" id="ARBA00022729"/>
    </source>
</evidence>
<gene>
    <name evidence="9" type="ORF">IC602_18895</name>
</gene>
<evidence type="ECO:0000256" key="6">
    <source>
        <dbReference type="PROSITE-ProRule" id="PRU00278"/>
    </source>
</evidence>
<proteinExistence type="predicted"/>
<dbReference type="GO" id="GO:0016853">
    <property type="term" value="F:isomerase activity"/>
    <property type="evidence" value="ECO:0007669"/>
    <property type="project" value="UniProtKB-KW"/>
</dbReference>
<dbReference type="SUPFAM" id="SSF109998">
    <property type="entry name" value="Triger factor/SurA peptide-binding domain-like"/>
    <property type="match status" value="1"/>
</dbReference>
<dbReference type="EMBL" id="JACWEZ010000023">
    <property type="protein sequence ID" value="MBD1224685.1"/>
    <property type="molecule type" value="Genomic_DNA"/>
</dbReference>
<accession>A0ABR7VS59</accession>
<dbReference type="Proteomes" id="UP000621631">
    <property type="component" value="Unassembled WGS sequence"/>
</dbReference>
<evidence type="ECO:0000256" key="7">
    <source>
        <dbReference type="SAM" id="Phobius"/>
    </source>
</evidence>
<organism evidence="9 10">
    <name type="scientific">Virgibacillus halodenitrificans</name>
    <name type="common">Bacillus halodenitrificans</name>
    <dbReference type="NCBI Taxonomy" id="1482"/>
    <lineage>
        <taxon>Bacteria</taxon>
        <taxon>Bacillati</taxon>
        <taxon>Bacillota</taxon>
        <taxon>Bacilli</taxon>
        <taxon>Bacillales</taxon>
        <taxon>Bacillaceae</taxon>
        <taxon>Virgibacillus</taxon>
    </lineage>
</organism>
<dbReference type="Pfam" id="PF00639">
    <property type="entry name" value="Rotamase"/>
    <property type="match status" value="1"/>
</dbReference>
<evidence type="ECO:0000256" key="5">
    <source>
        <dbReference type="ARBA" id="ARBA00023235"/>
    </source>
</evidence>
<feature type="transmembrane region" description="Helical" evidence="7">
    <location>
        <begin position="5"/>
        <end position="24"/>
    </location>
</feature>
<dbReference type="InterPro" id="IPR046357">
    <property type="entry name" value="PPIase_dom_sf"/>
</dbReference>
<sequence length="300" mass="35216">MSKRLLLGIVIVLVITNIATLIYWNKSESTIIDNKENGPVINKKKPVASVNGQDIFYEDWMRQLRLNNGESQLKSMVDQELIRQLAKEKDLDISEKVIQKEISMLTAAEGIMKKEELKRAEKLWREKLVYRYQLQLLLTEGVKIPEDQLQRYYEEYGDQYNFSASMQLSHIIVEDLSTAKKVIRDLEADADFGLLAREYSLDEETRDKKGYLGYIYTNSQFFPEGYKEIALQMDDHSYSEPFATEEGVAIIYLHRYLPEITFTYEEIKKYMKSEIAMQETNQTLSADPLWKEAEIHWLYE</sequence>
<evidence type="ECO:0000256" key="2">
    <source>
        <dbReference type="ARBA" id="ARBA00013194"/>
    </source>
</evidence>
<evidence type="ECO:0000256" key="4">
    <source>
        <dbReference type="ARBA" id="ARBA00023110"/>
    </source>
</evidence>
<comment type="caution">
    <text evidence="9">The sequence shown here is derived from an EMBL/GenBank/DDBJ whole genome shotgun (WGS) entry which is preliminary data.</text>
</comment>
<feature type="domain" description="PpiC" evidence="8">
    <location>
        <begin position="163"/>
        <end position="255"/>
    </location>
</feature>
<dbReference type="InterPro" id="IPR027304">
    <property type="entry name" value="Trigger_fact/SurA_dom_sf"/>
</dbReference>
<reference evidence="9 10" key="1">
    <citation type="submission" date="2020-09" db="EMBL/GenBank/DDBJ databases">
        <title>Draft Genome Sequences of Oil-Oxidizing Bacteria Halomonas titanicae, Marinobacter lutaoensis, and Virgibacillus halodenitrificans Isolated from Highly Saline Environments.</title>
        <authorList>
            <person name="Grouzdev D.S."/>
            <person name="Sokolova D.S."/>
            <person name="Semenova E.M."/>
            <person name="Borzenkov I.A."/>
            <person name="Bidzhieva S.K."/>
            <person name="Poltaraus A.B."/>
            <person name="Nazina T.N."/>
        </authorList>
    </citation>
    <scope>NUCLEOTIDE SEQUENCE [LARGE SCALE GENOMIC DNA]</scope>
    <source>
        <strain evidence="9 10">VKM B-3472D</strain>
    </source>
</reference>
<dbReference type="Gene3D" id="3.10.50.40">
    <property type="match status" value="1"/>
</dbReference>
<dbReference type="PROSITE" id="PS50198">
    <property type="entry name" value="PPIC_PPIASE_2"/>
    <property type="match status" value="1"/>
</dbReference>
<dbReference type="SUPFAM" id="SSF54534">
    <property type="entry name" value="FKBP-like"/>
    <property type="match status" value="1"/>
</dbReference>
<comment type="catalytic activity">
    <reaction evidence="1">
        <text>[protein]-peptidylproline (omega=180) = [protein]-peptidylproline (omega=0)</text>
        <dbReference type="Rhea" id="RHEA:16237"/>
        <dbReference type="Rhea" id="RHEA-COMP:10747"/>
        <dbReference type="Rhea" id="RHEA-COMP:10748"/>
        <dbReference type="ChEBI" id="CHEBI:83833"/>
        <dbReference type="ChEBI" id="CHEBI:83834"/>
        <dbReference type="EC" id="5.2.1.8"/>
    </reaction>
</comment>
<evidence type="ECO:0000256" key="1">
    <source>
        <dbReference type="ARBA" id="ARBA00000971"/>
    </source>
</evidence>
<dbReference type="EC" id="5.2.1.8" evidence="2"/>
<evidence type="ECO:0000313" key="10">
    <source>
        <dbReference type="Proteomes" id="UP000621631"/>
    </source>
</evidence>
<evidence type="ECO:0000313" key="9">
    <source>
        <dbReference type="EMBL" id="MBD1224685.1"/>
    </source>
</evidence>
<keyword evidence="4 6" id="KW-0697">Rotamase</keyword>
<protein>
    <recommendedName>
        <fullName evidence="2">peptidylprolyl isomerase</fullName>
        <ecNumber evidence="2">5.2.1.8</ecNumber>
    </recommendedName>
</protein>
<dbReference type="PANTHER" id="PTHR47245:SF1">
    <property type="entry name" value="FOLDASE PROTEIN PRSA"/>
    <property type="match status" value="1"/>
</dbReference>
<evidence type="ECO:0000259" key="8">
    <source>
        <dbReference type="PROSITE" id="PS50198"/>
    </source>
</evidence>
<dbReference type="InterPro" id="IPR050245">
    <property type="entry name" value="PrsA_foldase"/>
</dbReference>
<keyword evidence="7" id="KW-0472">Membrane</keyword>
<dbReference type="RefSeq" id="WP_189779338.1">
    <property type="nucleotide sequence ID" value="NZ_JACWEZ010000023.1"/>
</dbReference>
<dbReference type="PANTHER" id="PTHR47245">
    <property type="entry name" value="PEPTIDYLPROLYL ISOMERASE"/>
    <property type="match status" value="1"/>
</dbReference>
<dbReference type="Gene3D" id="1.10.4030.10">
    <property type="entry name" value="Porin chaperone SurA, peptide-binding domain"/>
    <property type="match status" value="1"/>
</dbReference>
<keyword evidence="3" id="KW-0732">Signal</keyword>